<evidence type="ECO:0000256" key="1">
    <source>
        <dbReference type="SAM" id="MobiDB-lite"/>
    </source>
</evidence>
<accession>Q6IM27</accession>
<reference evidence="2" key="1">
    <citation type="journal article" date="2003" name="Genome Biol.">
        <title>An integrated gene annotation and transcriptional profiling approach towards the full gene content of the Drosophila genome.</title>
        <authorList>
            <person name="Hild M."/>
            <person name="Beckmann B."/>
            <person name="Haas S.A."/>
            <person name="Koch B."/>
            <person name="Solovyev V."/>
            <person name="Busold C."/>
            <person name="Fellenberg K."/>
            <person name="Boutros M."/>
            <person name="Vingron M."/>
            <person name="Sauer F."/>
            <person name="Hoheisel J.D."/>
            <person name="Paro R."/>
        </authorList>
    </citation>
    <scope>NUCLEOTIDE SEQUENCE</scope>
</reference>
<dbReference type="AlphaFoldDB" id="Q6IM27"/>
<feature type="region of interest" description="Disordered" evidence="1">
    <location>
        <begin position="1"/>
        <end position="20"/>
    </location>
</feature>
<sequence>METAIWSQYQRGGSNPPPFPMPFAMPNMNGESGFGVPYPMMGNSLRYAFKERQDVRRQLEKLLDQKIIRQPFAVECSGLAGA</sequence>
<name>Q6IM27_DROME</name>
<dbReference type="EMBL" id="BK001839">
    <property type="protein sequence ID" value="DAA02683.1"/>
    <property type="molecule type" value="Genomic_DNA"/>
</dbReference>
<protein>
    <submittedName>
        <fullName evidence="2">HDC07665</fullName>
    </submittedName>
</protein>
<organism evidence="2">
    <name type="scientific">Drosophila melanogaster</name>
    <name type="common">Fruit fly</name>
    <dbReference type="NCBI Taxonomy" id="7227"/>
    <lineage>
        <taxon>Eukaryota</taxon>
        <taxon>Metazoa</taxon>
        <taxon>Ecdysozoa</taxon>
        <taxon>Arthropoda</taxon>
        <taxon>Hexapoda</taxon>
        <taxon>Insecta</taxon>
        <taxon>Pterygota</taxon>
        <taxon>Neoptera</taxon>
        <taxon>Endopterygota</taxon>
        <taxon>Diptera</taxon>
        <taxon>Brachycera</taxon>
        <taxon>Muscomorpha</taxon>
        <taxon>Ephydroidea</taxon>
        <taxon>Drosophilidae</taxon>
        <taxon>Drosophila</taxon>
        <taxon>Sophophora</taxon>
    </lineage>
</organism>
<proteinExistence type="predicted"/>
<evidence type="ECO:0000313" key="2">
    <source>
        <dbReference type="EMBL" id="DAA02683.1"/>
    </source>
</evidence>
<feature type="compositionally biased region" description="Polar residues" evidence="1">
    <location>
        <begin position="1"/>
        <end position="13"/>
    </location>
</feature>
<gene>
    <name evidence="2" type="ORF">HDC07665</name>
</gene>